<keyword evidence="6" id="KW-1003">Cell membrane</keyword>
<dbReference type="InterPro" id="IPR015946">
    <property type="entry name" value="KH_dom-like_a/b"/>
</dbReference>
<evidence type="ECO:0000256" key="7">
    <source>
        <dbReference type="PROSITE-ProRule" id="PRU01050"/>
    </source>
</evidence>
<feature type="region of interest" description="G4" evidence="7">
    <location>
        <begin position="136"/>
        <end position="139"/>
    </location>
</feature>
<dbReference type="InterPro" id="IPR030388">
    <property type="entry name" value="G_ERA_dom"/>
</dbReference>
<dbReference type="InterPro" id="IPR004044">
    <property type="entry name" value="KH_dom_type_2"/>
</dbReference>
<name>A0A937X8X7_UNCEI</name>
<evidence type="ECO:0000256" key="2">
    <source>
        <dbReference type="ARBA" id="ARBA00020484"/>
    </source>
</evidence>
<keyword evidence="6" id="KW-0472">Membrane</keyword>
<evidence type="ECO:0000256" key="8">
    <source>
        <dbReference type="RuleBase" id="RU003761"/>
    </source>
</evidence>
<dbReference type="GO" id="GO:0070181">
    <property type="term" value="F:small ribosomal subunit rRNA binding"/>
    <property type="evidence" value="ECO:0007669"/>
    <property type="project" value="UniProtKB-UniRule"/>
</dbReference>
<dbReference type="NCBIfam" id="TIGR00231">
    <property type="entry name" value="small_GTP"/>
    <property type="match status" value="1"/>
</dbReference>
<dbReference type="InterPro" id="IPR027417">
    <property type="entry name" value="P-loop_NTPase"/>
</dbReference>
<dbReference type="InterPro" id="IPR005225">
    <property type="entry name" value="Small_GTP-bd"/>
</dbReference>
<comment type="subcellular location">
    <subcellularLocation>
        <location evidence="6">Cytoplasm</location>
    </subcellularLocation>
    <subcellularLocation>
        <location evidence="6">Cell membrane</location>
        <topology evidence="6">Peripheral membrane protein</topology>
    </subcellularLocation>
</comment>
<dbReference type="GO" id="GO:0043024">
    <property type="term" value="F:ribosomal small subunit binding"/>
    <property type="evidence" value="ECO:0007669"/>
    <property type="project" value="TreeGrafter"/>
</dbReference>
<dbReference type="Proteomes" id="UP000748308">
    <property type="component" value="Unassembled WGS sequence"/>
</dbReference>
<dbReference type="Pfam" id="PF01926">
    <property type="entry name" value="MMR_HSR1"/>
    <property type="match status" value="1"/>
</dbReference>
<evidence type="ECO:0000256" key="3">
    <source>
        <dbReference type="ARBA" id="ARBA00022741"/>
    </source>
</evidence>
<dbReference type="Pfam" id="PF07650">
    <property type="entry name" value="KH_2"/>
    <property type="match status" value="1"/>
</dbReference>
<evidence type="ECO:0000256" key="4">
    <source>
        <dbReference type="ARBA" id="ARBA00022884"/>
    </source>
</evidence>
<dbReference type="EMBL" id="VGIY01000112">
    <property type="protein sequence ID" value="MBM3317365.1"/>
    <property type="molecule type" value="Genomic_DNA"/>
</dbReference>
<dbReference type="HAMAP" id="MF_00367">
    <property type="entry name" value="GTPase_Era"/>
    <property type="match status" value="1"/>
</dbReference>
<feature type="region of interest" description="G1" evidence="7">
    <location>
        <begin position="31"/>
        <end position="38"/>
    </location>
</feature>
<dbReference type="AlphaFoldDB" id="A0A937X8X7"/>
<proteinExistence type="inferred from homology"/>
<comment type="function">
    <text evidence="6">An essential GTPase that binds both GDP and GTP, with rapid nucleotide exchange. Plays a role in 16S rRNA processing and 30S ribosomal subunit biogenesis and possibly also in cell cycle regulation and energy metabolism.</text>
</comment>
<dbReference type="InterPro" id="IPR005662">
    <property type="entry name" value="GTPase_Era-like"/>
</dbReference>
<comment type="subunit">
    <text evidence="6">Monomer.</text>
</comment>
<dbReference type="PANTHER" id="PTHR42698:SF2">
    <property type="entry name" value="GTPASE ERA-LIKE, CHLOROPLASTIC"/>
    <property type="match status" value="1"/>
</dbReference>
<dbReference type="PANTHER" id="PTHR42698">
    <property type="entry name" value="GTPASE ERA"/>
    <property type="match status" value="1"/>
</dbReference>
<evidence type="ECO:0000256" key="1">
    <source>
        <dbReference type="ARBA" id="ARBA00007921"/>
    </source>
</evidence>
<sequence length="309" mass="34086">MNDEDIGREPAAPPGAAGETPFRSGYAAICGPPNAGKSTLLNRLIGERLAITTSRPQTTRRRMLGILSGEGFQIVFVDTPGILEPRYALQSAMMKEVGRALADADLLLLVTDIRAAELAPGVFEAARRKPLVVALNKADLVADRETSLPILDRLRAQAPEAEFFVLSALRGGGVDALRARLIELLPAGAPFYPPDQLTEHPERFFASELVREAIFERFHQEVPYSTEVQIDEFKERDAGKDYIAATIFVESESQKGILIGRGGRAIRDLGHQARGAIESFLGRPVYLELRVKVLPDWRKDPRALRRFGY</sequence>
<dbReference type="NCBIfam" id="NF000908">
    <property type="entry name" value="PRK00089.1"/>
    <property type="match status" value="1"/>
</dbReference>
<evidence type="ECO:0000313" key="11">
    <source>
        <dbReference type="EMBL" id="MBM3317365.1"/>
    </source>
</evidence>
<dbReference type="Gene3D" id="3.30.300.20">
    <property type="match status" value="1"/>
</dbReference>
<feature type="region of interest" description="G3" evidence="7">
    <location>
        <begin position="78"/>
        <end position="81"/>
    </location>
</feature>
<dbReference type="Gene3D" id="3.40.50.300">
    <property type="entry name" value="P-loop containing nucleotide triphosphate hydrolases"/>
    <property type="match status" value="1"/>
</dbReference>
<feature type="region of interest" description="G2" evidence="7">
    <location>
        <begin position="57"/>
        <end position="61"/>
    </location>
</feature>
<dbReference type="PROSITE" id="PS51713">
    <property type="entry name" value="G_ERA"/>
    <property type="match status" value="1"/>
</dbReference>
<evidence type="ECO:0000256" key="5">
    <source>
        <dbReference type="ARBA" id="ARBA00023134"/>
    </source>
</evidence>
<keyword evidence="6" id="KW-0963">Cytoplasm</keyword>
<feature type="binding site" evidence="6">
    <location>
        <begin position="136"/>
        <end position="139"/>
    </location>
    <ligand>
        <name>GTP</name>
        <dbReference type="ChEBI" id="CHEBI:37565"/>
    </ligand>
</feature>
<dbReference type="InterPro" id="IPR006073">
    <property type="entry name" value="GTP-bd"/>
</dbReference>
<evidence type="ECO:0000313" key="12">
    <source>
        <dbReference type="Proteomes" id="UP000748308"/>
    </source>
</evidence>
<comment type="caution">
    <text evidence="11">The sequence shown here is derived from an EMBL/GenBank/DDBJ whole genome shotgun (WGS) entry which is preliminary data.</text>
</comment>
<protein>
    <recommendedName>
        <fullName evidence="2 6">GTPase Era</fullName>
    </recommendedName>
</protein>
<accession>A0A937X8X7</accession>
<keyword evidence="4 6" id="KW-0694">RNA-binding</keyword>
<dbReference type="GO" id="GO:0000028">
    <property type="term" value="P:ribosomal small subunit assembly"/>
    <property type="evidence" value="ECO:0007669"/>
    <property type="project" value="TreeGrafter"/>
</dbReference>
<feature type="region of interest" description="G5" evidence="7">
    <location>
        <begin position="166"/>
        <end position="168"/>
    </location>
</feature>
<dbReference type="GO" id="GO:0005737">
    <property type="term" value="C:cytoplasm"/>
    <property type="evidence" value="ECO:0007669"/>
    <property type="project" value="UniProtKB-SubCell"/>
</dbReference>
<dbReference type="CDD" id="cd04163">
    <property type="entry name" value="Era"/>
    <property type="match status" value="1"/>
</dbReference>
<feature type="binding site" evidence="6">
    <location>
        <begin position="31"/>
        <end position="38"/>
    </location>
    <ligand>
        <name>GTP</name>
        <dbReference type="ChEBI" id="CHEBI:37565"/>
    </ligand>
</feature>
<reference evidence="11" key="1">
    <citation type="submission" date="2019-03" db="EMBL/GenBank/DDBJ databases">
        <title>Lake Tanganyika Metagenome-Assembled Genomes (MAGs).</title>
        <authorList>
            <person name="Tran P."/>
        </authorList>
    </citation>
    <scope>NUCLEOTIDE SEQUENCE</scope>
    <source>
        <strain evidence="11">M_DeepCast_400m_m2_100</strain>
    </source>
</reference>
<dbReference type="GO" id="GO:0005886">
    <property type="term" value="C:plasma membrane"/>
    <property type="evidence" value="ECO:0007669"/>
    <property type="project" value="UniProtKB-SubCell"/>
</dbReference>
<dbReference type="GO" id="GO:0003924">
    <property type="term" value="F:GTPase activity"/>
    <property type="evidence" value="ECO:0007669"/>
    <property type="project" value="UniProtKB-UniRule"/>
</dbReference>
<organism evidence="11 12">
    <name type="scientific">Eiseniibacteriota bacterium</name>
    <dbReference type="NCBI Taxonomy" id="2212470"/>
    <lineage>
        <taxon>Bacteria</taxon>
        <taxon>Candidatus Eiseniibacteriota</taxon>
    </lineage>
</organism>
<dbReference type="NCBIfam" id="TIGR00436">
    <property type="entry name" value="era"/>
    <property type="match status" value="1"/>
</dbReference>
<dbReference type="PROSITE" id="PS50823">
    <property type="entry name" value="KH_TYPE_2"/>
    <property type="match status" value="1"/>
</dbReference>
<keyword evidence="3 6" id="KW-0547">Nucleotide-binding</keyword>
<evidence type="ECO:0000259" key="10">
    <source>
        <dbReference type="PROSITE" id="PS51713"/>
    </source>
</evidence>
<comment type="similarity">
    <text evidence="1 6 7 8">Belongs to the TRAFAC class TrmE-Era-EngA-EngB-Septin-like GTPase superfamily. Era GTPase family.</text>
</comment>
<feature type="binding site" evidence="6">
    <location>
        <begin position="78"/>
        <end position="82"/>
    </location>
    <ligand>
        <name>GTP</name>
        <dbReference type="ChEBI" id="CHEBI:37565"/>
    </ligand>
</feature>
<feature type="domain" description="KH type-2" evidence="9">
    <location>
        <begin position="218"/>
        <end position="295"/>
    </location>
</feature>
<dbReference type="CDD" id="cd22534">
    <property type="entry name" value="KH-II_Era"/>
    <property type="match status" value="1"/>
</dbReference>
<feature type="domain" description="Era-type G" evidence="10">
    <location>
        <begin position="23"/>
        <end position="187"/>
    </location>
</feature>
<keyword evidence="5 6" id="KW-0342">GTP-binding</keyword>
<gene>
    <name evidence="6 11" type="primary">era</name>
    <name evidence="11" type="ORF">FJY75_05890</name>
</gene>
<dbReference type="FunFam" id="3.30.300.20:FF:000003">
    <property type="entry name" value="GTPase Era"/>
    <property type="match status" value="1"/>
</dbReference>
<evidence type="ECO:0000256" key="6">
    <source>
        <dbReference type="HAMAP-Rule" id="MF_00367"/>
    </source>
</evidence>
<dbReference type="SUPFAM" id="SSF52540">
    <property type="entry name" value="P-loop containing nucleoside triphosphate hydrolases"/>
    <property type="match status" value="1"/>
</dbReference>
<dbReference type="GO" id="GO:0005525">
    <property type="term" value="F:GTP binding"/>
    <property type="evidence" value="ECO:0007669"/>
    <property type="project" value="UniProtKB-UniRule"/>
</dbReference>
<evidence type="ECO:0000259" key="9">
    <source>
        <dbReference type="PROSITE" id="PS50823"/>
    </source>
</evidence>
<keyword evidence="6" id="KW-0699">rRNA-binding</keyword>
<keyword evidence="6" id="KW-0690">Ribosome biogenesis</keyword>